<dbReference type="FunFam" id="3.30.160.60:FF:000239">
    <property type="entry name" value="C2H2 type zinc finger protein"/>
    <property type="match status" value="1"/>
</dbReference>
<gene>
    <name evidence="14" type="ORF">L211DRAFT_401357</name>
</gene>
<protein>
    <recommendedName>
        <fullName evidence="13">C2H2-type domain-containing protein</fullName>
    </recommendedName>
</protein>
<dbReference type="GO" id="GO:0008270">
    <property type="term" value="F:zinc ion binding"/>
    <property type="evidence" value="ECO:0007669"/>
    <property type="project" value="UniProtKB-KW"/>
</dbReference>
<evidence type="ECO:0000256" key="3">
    <source>
        <dbReference type="ARBA" id="ARBA00022490"/>
    </source>
</evidence>
<dbReference type="FunFam" id="3.30.160.60:FF:000146">
    <property type="entry name" value="C2H2 type zinc finger protein"/>
    <property type="match status" value="1"/>
</dbReference>
<dbReference type="GO" id="GO:0000981">
    <property type="term" value="F:DNA-binding transcription factor activity, RNA polymerase II-specific"/>
    <property type="evidence" value="ECO:0007669"/>
    <property type="project" value="TreeGrafter"/>
</dbReference>
<dbReference type="InterPro" id="IPR050527">
    <property type="entry name" value="Snail/Krueppel_Znf"/>
</dbReference>
<evidence type="ECO:0000313" key="14">
    <source>
        <dbReference type="EMBL" id="RPB28642.1"/>
    </source>
</evidence>
<keyword evidence="4" id="KW-0479">Metal-binding</keyword>
<dbReference type="FunFam" id="3.30.160.60:FF:000181">
    <property type="entry name" value="C2H2 type zinc finger protein"/>
    <property type="match status" value="1"/>
</dbReference>
<evidence type="ECO:0000256" key="1">
    <source>
        <dbReference type="ARBA" id="ARBA00004123"/>
    </source>
</evidence>
<evidence type="ECO:0000256" key="6">
    <source>
        <dbReference type="ARBA" id="ARBA00022771"/>
    </source>
</evidence>
<dbReference type="AlphaFoldDB" id="A0A3N4M6T5"/>
<sequence length="667" mass="72959">MSSFRQRSGERMSSDTMNPQDLHNDHSFTAQFMDDSDQNYLQDFRNPGGFGFVQNHSMDQIKHEQFDINRSPSPNAFGGSTFAAQGDFDFQLFGKQEPPQQSINPALFDQPSPNQGVDPATLMQHHSPGLQPQTIQNTQQGLVILNSEYNNWEGIVGNPSFQTHRPAASERSDISSAAASPLFANQEYNEHHSPLIGSMGDFLNNDQVFGLESFTLSEPVHSVHHTPSQSPRIQPMPGRGHVSGSNSPYLLAQDVQYGYGRPPSNMMMPPPQLPQGTIQELRNRQAAAHAAQNADPMQYFGPHIQIEFAPPQRQPTFPGKPGIGVNEDALSPPPKSPQRRQRSHSDPYAVGSGQPVSRTTTPHRPHERRSSLSPSDAPVIHSGASTPCSVSPAASSSGKNRRESAPPVPEIERDKMLGLAKGPGFPGGGSGDPSRRVQKHPATFQCHLCPKKFTRAYNLRSHLRTHTDERPFVCTICGKAFARQHDRKRHEGLHSGEKKFVCRGQLKAGGMWGCGRRFARADALGRHFRSEAGRICIRPLLDEEHAERSRAQVEQHAAQVVMMHKLPHHQPLQYPDGGIMVGGQGGMVLPAALLQQYPALATMDWDAGGGGGISGAEGSGRSSFDASGEDFDDEEEGWDQGSHKSSFDGGERGGWGSDSGSHWLPQR</sequence>
<dbReference type="Proteomes" id="UP000267821">
    <property type="component" value="Unassembled WGS sequence"/>
</dbReference>
<feature type="region of interest" description="Disordered" evidence="12">
    <location>
        <begin position="1"/>
        <end position="34"/>
    </location>
</feature>
<keyword evidence="8" id="KW-0805">Transcription regulation</keyword>
<keyword evidence="7" id="KW-0862">Zinc</keyword>
<feature type="domain" description="C2H2-type" evidence="13">
    <location>
        <begin position="472"/>
        <end position="499"/>
    </location>
</feature>
<evidence type="ECO:0000256" key="2">
    <source>
        <dbReference type="ARBA" id="ARBA00004496"/>
    </source>
</evidence>
<dbReference type="GO" id="GO:0005634">
    <property type="term" value="C:nucleus"/>
    <property type="evidence" value="ECO:0007669"/>
    <property type="project" value="UniProtKB-SubCell"/>
</dbReference>
<evidence type="ECO:0000259" key="13">
    <source>
        <dbReference type="PROSITE" id="PS50157"/>
    </source>
</evidence>
<dbReference type="Pfam" id="PF00096">
    <property type="entry name" value="zf-C2H2"/>
    <property type="match status" value="2"/>
</dbReference>
<dbReference type="PROSITE" id="PS50157">
    <property type="entry name" value="ZINC_FINGER_C2H2_2"/>
    <property type="match status" value="2"/>
</dbReference>
<evidence type="ECO:0000313" key="15">
    <source>
        <dbReference type="Proteomes" id="UP000267821"/>
    </source>
</evidence>
<dbReference type="InterPro" id="IPR013087">
    <property type="entry name" value="Znf_C2H2_type"/>
</dbReference>
<dbReference type="GO" id="GO:0045944">
    <property type="term" value="P:positive regulation of transcription by RNA polymerase II"/>
    <property type="evidence" value="ECO:0007669"/>
    <property type="project" value="UniProtKB-ARBA"/>
</dbReference>
<proteinExistence type="predicted"/>
<dbReference type="GO" id="GO:0000978">
    <property type="term" value="F:RNA polymerase II cis-regulatory region sequence-specific DNA binding"/>
    <property type="evidence" value="ECO:0007669"/>
    <property type="project" value="TreeGrafter"/>
</dbReference>
<evidence type="ECO:0000256" key="4">
    <source>
        <dbReference type="ARBA" id="ARBA00022723"/>
    </source>
</evidence>
<evidence type="ECO:0000256" key="12">
    <source>
        <dbReference type="SAM" id="MobiDB-lite"/>
    </source>
</evidence>
<dbReference type="Gene3D" id="3.30.160.60">
    <property type="entry name" value="Classic Zinc Finger"/>
    <property type="match status" value="3"/>
</dbReference>
<keyword evidence="10" id="KW-0539">Nucleus</keyword>
<evidence type="ECO:0000256" key="7">
    <source>
        <dbReference type="ARBA" id="ARBA00022833"/>
    </source>
</evidence>
<reference evidence="14 15" key="1">
    <citation type="journal article" date="2018" name="Nat. Ecol. Evol.">
        <title>Pezizomycetes genomes reveal the molecular basis of ectomycorrhizal truffle lifestyle.</title>
        <authorList>
            <person name="Murat C."/>
            <person name="Payen T."/>
            <person name="Noel B."/>
            <person name="Kuo A."/>
            <person name="Morin E."/>
            <person name="Chen J."/>
            <person name="Kohler A."/>
            <person name="Krizsan K."/>
            <person name="Balestrini R."/>
            <person name="Da Silva C."/>
            <person name="Montanini B."/>
            <person name="Hainaut M."/>
            <person name="Levati E."/>
            <person name="Barry K.W."/>
            <person name="Belfiori B."/>
            <person name="Cichocki N."/>
            <person name="Clum A."/>
            <person name="Dockter R.B."/>
            <person name="Fauchery L."/>
            <person name="Guy J."/>
            <person name="Iotti M."/>
            <person name="Le Tacon F."/>
            <person name="Lindquist E.A."/>
            <person name="Lipzen A."/>
            <person name="Malagnac F."/>
            <person name="Mello A."/>
            <person name="Molinier V."/>
            <person name="Miyauchi S."/>
            <person name="Poulain J."/>
            <person name="Riccioni C."/>
            <person name="Rubini A."/>
            <person name="Sitrit Y."/>
            <person name="Splivallo R."/>
            <person name="Traeger S."/>
            <person name="Wang M."/>
            <person name="Zifcakova L."/>
            <person name="Wipf D."/>
            <person name="Zambonelli A."/>
            <person name="Paolocci F."/>
            <person name="Nowrousian M."/>
            <person name="Ottonello S."/>
            <person name="Baldrian P."/>
            <person name="Spatafora J.W."/>
            <person name="Henrissat B."/>
            <person name="Nagy L.G."/>
            <person name="Aury J.M."/>
            <person name="Wincker P."/>
            <person name="Grigoriev I.V."/>
            <person name="Bonfante P."/>
            <person name="Martin F.M."/>
        </authorList>
    </citation>
    <scope>NUCLEOTIDE SEQUENCE [LARGE SCALE GENOMIC DNA]</scope>
    <source>
        <strain evidence="14 15">ATCC MYA-4762</strain>
    </source>
</reference>
<name>A0A3N4M6T5_9PEZI</name>
<comment type="subcellular location">
    <subcellularLocation>
        <location evidence="2">Cytoplasm</location>
    </subcellularLocation>
    <subcellularLocation>
        <location evidence="1">Nucleus</location>
    </subcellularLocation>
</comment>
<dbReference type="PROSITE" id="PS00028">
    <property type="entry name" value="ZINC_FINGER_C2H2_1"/>
    <property type="match status" value="2"/>
</dbReference>
<feature type="region of interest" description="Disordered" evidence="12">
    <location>
        <begin position="418"/>
        <end position="437"/>
    </location>
</feature>
<feature type="compositionally biased region" description="Acidic residues" evidence="12">
    <location>
        <begin position="627"/>
        <end position="638"/>
    </location>
</feature>
<dbReference type="GO" id="GO:0005737">
    <property type="term" value="C:cytoplasm"/>
    <property type="evidence" value="ECO:0007669"/>
    <property type="project" value="UniProtKB-SubCell"/>
</dbReference>
<dbReference type="STRING" id="1051890.A0A3N4M6T5"/>
<dbReference type="OrthoDB" id="8117402at2759"/>
<keyword evidence="5" id="KW-0677">Repeat</keyword>
<evidence type="ECO:0000256" key="5">
    <source>
        <dbReference type="ARBA" id="ARBA00022737"/>
    </source>
</evidence>
<feature type="compositionally biased region" description="Basic and acidic residues" evidence="12">
    <location>
        <begin position="400"/>
        <end position="409"/>
    </location>
</feature>
<feature type="compositionally biased region" description="Polar residues" evidence="12">
    <location>
        <begin position="383"/>
        <end position="398"/>
    </location>
</feature>
<feature type="region of interest" description="Disordered" evidence="12">
    <location>
        <begin position="309"/>
        <end position="409"/>
    </location>
</feature>
<evidence type="ECO:0000256" key="9">
    <source>
        <dbReference type="ARBA" id="ARBA00023163"/>
    </source>
</evidence>
<organism evidence="14 15">
    <name type="scientific">Terfezia boudieri ATCC MYA-4762</name>
    <dbReference type="NCBI Taxonomy" id="1051890"/>
    <lineage>
        <taxon>Eukaryota</taxon>
        <taxon>Fungi</taxon>
        <taxon>Dikarya</taxon>
        <taxon>Ascomycota</taxon>
        <taxon>Pezizomycotina</taxon>
        <taxon>Pezizomycetes</taxon>
        <taxon>Pezizales</taxon>
        <taxon>Pezizaceae</taxon>
        <taxon>Terfezia</taxon>
    </lineage>
</organism>
<keyword evidence="3" id="KW-0963">Cytoplasm</keyword>
<dbReference type="InParanoid" id="A0A3N4M6T5"/>
<dbReference type="PANTHER" id="PTHR24388:SF54">
    <property type="entry name" value="PROTEIN ESCARGOT"/>
    <property type="match status" value="1"/>
</dbReference>
<accession>A0A3N4M6T5</accession>
<keyword evidence="15" id="KW-1185">Reference proteome</keyword>
<dbReference type="GO" id="GO:0071277">
    <property type="term" value="P:cellular response to calcium ion"/>
    <property type="evidence" value="ECO:0007669"/>
    <property type="project" value="UniProtKB-ARBA"/>
</dbReference>
<dbReference type="SUPFAM" id="SSF57667">
    <property type="entry name" value="beta-beta-alpha zinc fingers"/>
    <property type="match status" value="1"/>
</dbReference>
<evidence type="ECO:0000256" key="8">
    <source>
        <dbReference type="ARBA" id="ARBA00023015"/>
    </source>
</evidence>
<dbReference type="PANTHER" id="PTHR24388">
    <property type="entry name" value="ZINC FINGER PROTEIN"/>
    <property type="match status" value="1"/>
</dbReference>
<feature type="compositionally biased region" description="Basic and acidic residues" evidence="12">
    <location>
        <begin position="641"/>
        <end position="651"/>
    </location>
</feature>
<keyword evidence="6 11" id="KW-0863">Zinc-finger</keyword>
<dbReference type="EMBL" id="ML121529">
    <property type="protein sequence ID" value="RPB28642.1"/>
    <property type="molecule type" value="Genomic_DNA"/>
</dbReference>
<dbReference type="SMART" id="SM00355">
    <property type="entry name" value="ZnF_C2H2"/>
    <property type="match status" value="2"/>
</dbReference>
<keyword evidence="9" id="KW-0804">Transcription</keyword>
<feature type="region of interest" description="Disordered" evidence="12">
    <location>
        <begin position="611"/>
        <end position="667"/>
    </location>
</feature>
<evidence type="ECO:0000256" key="10">
    <source>
        <dbReference type="ARBA" id="ARBA00023242"/>
    </source>
</evidence>
<dbReference type="InterPro" id="IPR036236">
    <property type="entry name" value="Znf_C2H2_sf"/>
</dbReference>
<feature type="domain" description="C2H2-type" evidence="13">
    <location>
        <begin position="444"/>
        <end position="471"/>
    </location>
</feature>
<feature type="region of interest" description="Disordered" evidence="12">
    <location>
        <begin position="221"/>
        <end position="246"/>
    </location>
</feature>
<evidence type="ECO:0000256" key="11">
    <source>
        <dbReference type="PROSITE-ProRule" id="PRU00042"/>
    </source>
</evidence>